<sequence>MTRPEDRGGRGKGAAPVWEGLPLGRCGLLSQVISSKLKYQCDMFIF</sequence>
<reference evidence="1" key="1">
    <citation type="submission" date="2014-11" db="EMBL/GenBank/DDBJ databases">
        <authorList>
            <person name="Amaro Gonzalez C."/>
        </authorList>
    </citation>
    <scope>NUCLEOTIDE SEQUENCE</scope>
</reference>
<accession>A0A0E9XC52</accession>
<dbReference type="EMBL" id="GBXM01008541">
    <property type="protein sequence ID" value="JAI00037.1"/>
    <property type="molecule type" value="Transcribed_RNA"/>
</dbReference>
<protein>
    <submittedName>
        <fullName evidence="1">Uncharacterized protein</fullName>
    </submittedName>
</protein>
<proteinExistence type="predicted"/>
<dbReference type="AlphaFoldDB" id="A0A0E9XC52"/>
<name>A0A0E9XC52_ANGAN</name>
<reference evidence="1" key="2">
    <citation type="journal article" date="2015" name="Fish Shellfish Immunol.">
        <title>Early steps in the European eel (Anguilla anguilla)-Vibrio vulnificus interaction in the gills: Role of the RtxA13 toxin.</title>
        <authorList>
            <person name="Callol A."/>
            <person name="Pajuelo D."/>
            <person name="Ebbesson L."/>
            <person name="Teles M."/>
            <person name="MacKenzie S."/>
            <person name="Amaro C."/>
        </authorList>
    </citation>
    <scope>NUCLEOTIDE SEQUENCE</scope>
</reference>
<organism evidence="1">
    <name type="scientific">Anguilla anguilla</name>
    <name type="common">European freshwater eel</name>
    <name type="synonym">Muraena anguilla</name>
    <dbReference type="NCBI Taxonomy" id="7936"/>
    <lineage>
        <taxon>Eukaryota</taxon>
        <taxon>Metazoa</taxon>
        <taxon>Chordata</taxon>
        <taxon>Craniata</taxon>
        <taxon>Vertebrata</taxon>
        <taxon>Euteleostomi</taxon>
        <taxon>Actinopterygii</taxon>
        <taxon>Neopterygii</taxon>
        <taxon>Teleostei</taxon>
        <taxon>Anguilliformes</taxon>
        <taxon>Anguillidae</taxon>
        <taxon>Anguilla</taxon>
    </lineage>
</organism>
<evidence type="ECO:0000313" key="1">
    <source>
        <dbReference type="EMBL" id="JAI00037.1"/>
    </source>
</evidence>